<dbReference type="AlphaFoldDB" id="L5K1R1"/>
<protein>
    <submittedName>
        <fullName evidence="1">Uncharacterized protein</fullName>
    </submittedName>
</protein>
<keyword evidence="2" id="KW-1185">Reference proteome</keyword>
<dbReference type="EMBL" id="KB031041">
    <property type="protein sequence ID" value="ELK05639.1"/>
    <property type="molecule type" value="Genomic_DNA"/>
</dbReference>
<name>L5K1R1_PTEAL</name>
<evidence type="ECO:0000313" key="2">
    <source>
        <dbReference type="Proteomes" id="UP000010552"/>
    </source>
</evidence>
<sequence>MSESLWEESDLASITRFDPLTIPRSIQAMSYKNVHENEQPTTQLDEETCPRQQLMLNSGLEFAHPVECANPRAQQLRASGTQESKEVNLIAQPTVV</sequence>
<reference evidence="2" key="1">
    <citation type="journal article" date="2013" name="Science">
        <title>Comparative analysis of bat genomes provides insight into the evolution of flight and immunity.</title>
        <authorList>
            <person name="Zhang G."/>
            <person name="Cowled C."/>
            <person name="Shi Z."/>
            <person name="Huang Z."/>
            <person name="Bishop-Lilly K.A."/>
            <person name="Fang X."/>
            <person name="Wynne J.W."/>
            <person name="Xiong Z."/>
            <person name="Baker M.L."/>
            <person name="Zhao W."/>
            <person name="Tachedjian M."/>
            <person name="Zhu Y."/>
            <person name="Zhou P."/>
            <person name="Jiang X."/>
            <person name="Ng J."/>
            <person name="Yang L."/>
            <person name="Wu L."/>
            <person name="Xiao J."/>
            <person name="Feng Y."/>
            <person name="Chen Y."/>
            <person name="Sun X."/>
            <person name="Zhang Y."/>
            <person name="Marsh G.A."/>
            <person name="Crameri G."/>
            <person name="Broder C.C."/>
            <person name="Frey K.G."/>
            <person name="Wang L.F."/>
            <person name="Wang J."/>
        </authorList>
    </citation>
    <scope>NUCLEOTIDE SEQUENCE [LARGE SCALE GENOMIC DNA]</scope>
</reference>
<organism evidence="1 2">
    <name type="scientific">Pteropus alecto</name>
    <name type="common">Black flying fox</name>
    <dbReference type="NCBI Taxonomy" id="9402"/>
    <lineage>
        <taxon>Eukaryota</taxon>
        <taxon>Metazoa</taxon>
        <taxon>Chordata</taxon>
        <taxon>Craniata</taxon>
        <taxon>Vertebrata</taxon>
        <taxon>Euteleostomi</taxon>
        <taxon>Mammalia</taxon>
        <taxon>Eutheria</taxon>
        <taxon>Laurasiatheria</taxon>
        <taxon>Chiroptera</taxon>
        <taxon>Yinpterochiroptera</taxon>
        <taxon>Pteropodoidea</taxon>
        <taxon>Pteropodidae</taxon>
        <taxon>Pteropodinae</taxon>
        <taxon>Pteropus</taxon>
    </lineage>
</organism>
<gene>
    <name evidence="1" type="ORF">PAL_GLEAN10023081</name>
</gene>
<dbReference type="InParanoid" id="L5K1R1"/>
<proteinExistence type="predicted"/>
<dbReference type="Proteomes" id="UP000010552">
    <property type="component" value="Unassembled WGS sequence"/>
</dbReference>
<accession>L5K1R1</accession>
<evidence type="ECO:0000313" key="1">
    <source>
        <dbReference type="EMBL" id="ELK05639.1"/>
    </source>
</evidence>